<feature type="transmembrane region" description="Helical" evidence="1">
    <location>
        <begin position="39"/>
        <end position="61"/>
    </location>
</feature>
<proteinExistence type="predicted"/>
<dbReference type="GO" id="GO:0047355">
    <property type="term" value="F:CDP-glycerol glycerophosphotransferase activity"/>
    <property type="evidence" value="ECO:0007669"/>
    <property type="project" value="InterPro"/>
</dbReference>
<dbReference type="Proteomes" id="UP000522333">
    <property type="component" value="Unassembled WGS sequence"/>
</dbReference>
<evidence type="ECO:0000313" key="2">
    <source>
        <dbReference type="EMBL" id="NME51323.1"/>
    </source>
</evidence>
<sequence>MKRGFLISVGAYLGLWLVLEALFPAPSYAYLDPGTGNVLVYLAISLVGTVLYFVKNIVYAIMGRAKGERRPEKQLHHERILMFSEGRSYYYTFKPVIDAFLRRGVPFSYITMDVEDPALTIENDLMNSRYIGTGSAAFARAAGRRADIMLSTTPNIGTPGFPMPRPRRVTNLAHICHGVGDIAMYQKGSLDHYDAVLMVGDFMLPSIRKVEELRGLPPKECVSLGLPYLDELAAKARKKEGRSTPPVVLVAPSWGNKGCLNICGPNFLLDLAKAGYDVILRPHPQSLKVETEMLDTIHEMLRDYPNVSFDTEMDATASMSRADVMISDKSCVRFDFAFLYEKPVITLDIPVRNPELYEVADLGVIWEDTVAARLGEVVSPEDFNNIVPVVERALKTPSSAIAAFREESVACWGRSGEAIAQWTVDTLARMDAEHAAEAAATKAK</sequence>
<dbReference type="RefSeq" id="WP_168934776.1">
    <property type="nucleotide sequence ID" value="NZ_JABAFY010000004.1"/>
</dbReference>
<gene>
    <name evidence="2" type="ORF">HF854_01995</name>
</gene>
<dbReference type="GO" id="GO:0016020">
    <property type="term" value="C:membrane"/>
    <property type="evidence" value="ECO:0007669"/>
    <property type="project" value="InterPro"/>
</dbReference>
<evidence type="ECO:0000313" key="3">
    <source>
        <dbReference type="Proteomes" id="UP000522333"/>
    </source>
</evidence>
<reference evidence="2 3" key="1">
    <citation type="submission" date="2020-04" db="EMBL/GenBank/DDBJ databases">
        <authorList>
            <person name="Hitch T.C.A."/>
            <person name="Wylensek D."/>
            <person name="Clavel T."/>
        </authorList>
    </citation>
    <scope>NUCLEOTIDE SEQUENCE [LARGE SCALE GENOMIC DNA]</scope>
    <source>
        <strain evidence="2 3">PG-251-APC-1</strain>
    </source>
</reference>
<dbReference type="Gene3D" id="3.40.50.12580">
    <property type="match status" value="1"/>
</dbReference>
<comment type="caution">
    <text evidence="2">The sequence shown here is derived from an EMBL/GenBank/DDBJ whole genome shotgun (WGS) entry which is preliminary data.</text>
</comment>
<dbReference type="InterPro" id="IPR043148">
    <property type="entry name" value="TagF_C"/>
</dbReference>
<dbReference type="EMBL" id="JABAFY010000004">
    <property type="protein sequence ID" value="NME51323.1"/>
    <property type="molecule type" value="Genomic_DNA"/>
</dbReference>
<keyword evidence="1" id="KW-0812">Transmembrane</keyword>
<keyword evidence="1" id="KW-1133">Transmembrane helix</keyword>
<dbReference type="InterPro" id="IPR007554">
    <property type="entry name" value="Glycerophosphate_synth"/>
</dbReference>
<evidence type="ECO:0000256" key="1">
    <source>
        <dbReference type="SAM" id="Phobius"/>
    </source>
</evidence>
<accession>A0A848CGI9</accession>
<protein>
    <submittedName>
        <fullName evidence="2">Uncharacterized protein</fullName>
    </submittedName>
</protein>
<name>A0A848CGI9_9BACT</name>
<dbReference type="SUPFAM" id="SSF53756">
    <property type="entry name" value="UDP-Glycosyltransferase/glycogen phosphorylase"/>
    <property type="match status" value="1"/>
</dbReference>
<dbReference type="Pfam" id="PF04464">
    <property type="entry name" value="Glyphos_transf"/>
    <property type="match status" value="1"/>
</dbReference>
<keyword evidence="1" id="KW-0472">Membrane</keyword>
<organism evidence="2 3">
    <name type="scientific">Desulfovibrio piger</name>
    <dbReference type="NCBI Taxonomy" id="901"/>
    <lineage>
        <taxon>Bacteria</taxon>
        <taxon>Pseudomonadati</taxon>
        <taxon>Thermodesulfobacteriota</taxon>
        <taxon>Desulfovibrionia</taxon>
        <taxon>Desulfovibrionales</taxon>
        <taxon>Desulfovibrionaceae</taxon>
        <taxon>Desulfovibrio</taxon>
    </lineage>
</organism>
<dbReference type="AlphaFoldDB" id="A0A848CGI9"/>